<sequence length="270" mass="29709">MQVSCISRNDCTSSVLSVRKLLTHSAWICFSNCSFSLSSNRAFRDVSSCGSAEAVSASGNDPAGLPSTGTSLSGTSDGKSCADLSPPPPSGLSSMNSDRYSGDLLFRFRKCSKSDDIMFLNVLSLLNEWYRKWSDRSFKSSRFCTNVIGFVLPFSSSFTRSRPSERRFCDTQSAIVLRPPLTRENSLCMQARSSVLVFCSMYTTPEFSISTIVRMCFLISSSSTTSTMRLSVLSSRYSLARSASSVMRASTRRMYTLALFSARNFCDSSL</sequence>
<proteinExistence type="predicted"/>
<organism evidence="2 3">
    <name type="scientific">Anopheles merus</name>
    <name type="common">Mosquito</name>
    <dbReference type="NCBI Taxonomy" id="30066"/>
    <lineage>
        <taxon>Eukaryota</taxon>
        <taxon>Metazoa</taxon>
        <taxon>Ecdysozoa</taxon>
        <taxon>Arthropoda</taxon>
        <taxon>Hexapoda</taxon>
        <taxon>Insecta</taxon>
        <taxon>Pterygota</taxon>
        <taxon>Neoptera</taxon>
        <taxon>Endopterygota</taxon>
        <taxon>Diptera</taxon>
        <taxon>Nematocera</taxon>
        <taxon>Culicoidea</taxon>
        <taxon>Culicidae</taxon>
        <taxon>Anophelinae</taxon>
        <taxon>Anopheles</taxon>
    </lineage>
</organism>
<evidence type="ECO:0000313" key="2">
    <source>
        <dbReference type="EnsemblMetazoa" id="AMEM012307-PA"/>
    </source>
</evidence>
<dbReference type="Proteomes" id="UP000075903">
    <property type="component" value="Unassembled WGS sequence"/>
</dbReference>
<feature type="region of interest" description="Disordered" evidence="1">
    <location>
        <begin position="56"/>
        <end position="96"/>
    </location>
</feature>
<evidence type="ECO:0000313" key="3">
    <source>
        <dbReference type="Proteomes" id="UP000075903"/>
    </source>
</evidence>
<dbReference type="AlphaFoldDB" id="A0A182VBU1"/>
<protein>
    <submittedName>
        <fullName evidence="2">Uncharacterized protein</fullName>
    </submittedName>
</protein>
<name>A0A182VBU1_ANOME</name>
<reference evidence="2" key="1">
    <citation type="submission" date="2020-05" db="UniProtKB">
        <authorList>
            <consortium name="EnsemblMetazoa"/>
        </authorList>
    </citation>
    <scope>IDENTIFICATION</scope>
    <source>
        <strain evidence="2">MAF</strain>
    </source>
</reference>
<dbReference type="VEuPathDB" id="VectorBase:AMEM012307"/>
<evidence type="ECO:0000256" key="1">
    <source>
        <dbReference type="SAM" id="MobiDB-lite"/>
    </source>
</evidence>
<accession>A0A182VBU1</accession>
<dbReference type="EnsemblMetazoa" id="AMEM012307-RA">
    <property type="protein sequence ID" value="AMEM012307-PA"/>
    <property type="gene ID" value="AMEM012307"/>
</dbReference>
<keyword evidence="3" id="KW-1185">Reference proteome</keyword>
<feature type="compositionally biased region" description="Low complexity" evidence="1">
    <location>
        <begin position="67"/>
        <end position="79"/>
    </location>
</feature>